<name>J2T519_9FLAO</name>
<evidence type="ECO:0000313" key="2">
    <source>
        <dbReference type="Proteomes" id="UP000007509"/>
    </source>
</evidence>
<protein>
    <submittedName>
        <fullName evidence="1">Protein with bacteriocin-type signal sequence</fullName>
    </submittedName>
</protein>
<dbReference type="EMBL" id="AKJY01000026">
    <property type="protein sequence ID" value="EJL73122.1"/>
    <property type="molecule type" value="Genomic_DNA"/>
</dbReference>
<dbReference type="NCBIfam" id="TIGR01847">
    <property type="entry name" value="bacteriocin_sig"/>
    <property type="match status" value="1"/>
</dbReference>
<dbReference type="Proteomes" id="UP000007509">
    <property type="component" value="Unassembled WGS sequence"/>
</dbReference>
<sequence>MKNLKKLSKKDLKKINGGSAPECPAGYKPCLTIDENDQLKWTCIWSTFSCNP</sequence>
<accession>J2T519</accession>
<reference evidence="1 2" key="1">
    <citation type="journal article" date="2012" name="J. Bacteriol.">
        <title>Twenty-one genome sequences from Pseudomonas species and 19 genome sequences from diverse bacteria isolated from the rhizosphere and endosphere of Populus deltoides.</title>
        <authorList>
            <person name="Brown S.D."/>
            <person name="Utturkar S.M."/>
            <person name="Klingeman D.M."/>
            <person name="Johnson C.M."/>
            <person name="Martin S.L."/>
            <person name="Land M.L."/>
            <person name="Lu T.Y."/>
            <person name="Schadt C.W."/>
            <person name="Doktycz M.J."/>
            <person name="Pelletier D.A."/>
        </authorList>
    </citation>
    <scope>NUCLEOTIDE SEQUENCE [LARGE SCALE GENOMIC DNA]</scope>
    <source>
        <strain evidence="1 2">CF314</strain>
    </source>
</reference>
<organism evidence="1 2">
    <name type="scientific">Chryseobacterium populi</name>
    <dbReference type="NCBI Taxonomy" id="1144316"/>
    <lineage>
        <taxon>Bacteria</taxon>
        <taxon>Pseudomonadati</taxon>
        <taxon>Bacteroidota</taxon>
        <taxon>Flavobacteriia</taxon>
        <taxon>Flavobacteriales</taxon>
        <taxon>Weeksellaceae</taxon>
        <taxon>Chryseobacterium group</taxon>
        <taxon>Chryseobacterium</taxon>
    </lineage>
</organism>
<dbReference type="AlphaFoldDB" id="J2T519"/>
<comment type="caution">
    <text evidence="1">The sequence shown here is derived from an EMBL/GenBank/DDBJ whole genome shotgun (WGS) entry which is preliminary data.</text>
</comment>
<dbReference type="OrthoDB" id="1274341at2"/>
<keyword evidence="2" id="KW-1185">Reference proteome</keyword>
<proteinExistence type="predicted"/>
<dbReference type="PATRIC" id="fig|1144316.3.peg.1674"/>
<dbReference type="NCBIfam" id="NF047798">
    <property type="entry name" value="leader_Chryseo"/>
    <property type="match status" value="1"/>
</dbReference>
<evidence type="ECO:0000313" key="1">
    <source>
        <dbReference type="EMBL" id="EJL73122.1"/>
    </source>
</evidence>
<dbReference type="RefSeq" id="WP_007842573.1">
    <property type="nucleotide sequence ID" value="NZ_AKJY01000026.1"/>
</dbReference>
<dbReference type="InterPro" id="IPR058074">
    <property type="entry name" value="Bacteriocin-like"/>
</dbReference>
<gene>
    <name evidence="1" type="ORF">PMI13_01665</name>
</gene>
<dbReference type="InterPro" id="IPR010133">
    <property type="entry name" value="Bacteriocin_signal_seq"/>
</dbReference>